<feature type="compositionally biased region" description="Basic residues" evidence="9">
    <location>
        <begin position="295"/>
        <end position="304"/>
    </location>
</feature>
<feature type="compositionally biased region" description="Low complexity" evidence="9">
    <location>
        <begin position="199"/>
        <end position="216"/>
    </location>
</feature>
<feature type="region of interest" description="Disordered" evidence="9">
    <location>
        <begin position="480"/>
        <end position="513"/>
    </location>
</feature>
<dbReference type="InterPro" id="IPR022047">
    <property type="entry name" value="Microcephalin-like"/>
</dbReference>
<evidence type="ECO:0000256" key="3">
    <source>
        <dbReference type="ARBA" id="ARBA00022490"/>
    </source>
</evidence>
<feature type="compositionally biased region" description="Polar residues" evidence="9">
    <location>
        <begin position="504"/>
        <end position="513"/>
    </location>
</feature>
<dbReference type="Gene3D" id="3.40.50.10190">
    <property type="entry name" value="BRCT domain"/>
    <property type="match status" value="3"/>
</dbReference>
<gene>
    <name evidence="12" type="primary">MCPH1</name>
</gene>
<dbReference type="PANTHER" id="PTHR14625">
    <property type="entry name" value="MICROCEPHALIN"/>
    <property type="match status" value="1"/>
</dbReference>
<evidence type="ECO:0000256" key="7">
    <source>
        <dbReference type="ARBA" id="ARBA00025455"/>
    </source>
</evidence>
<evidence type="ECO:0000256" key="1">
    <source>
        <dbReference type="ARBA" id="ARBA00004300"/>
    </source>
</evidence>
<keyword evidence="11" id="KW-1185">Reference proteome</keyword>
<evidence type="ECO:0000259" key="10">
    <source>
        <dbReference type="PROSITE" id="PS50172"/>
    </source>
</evidence>
<feature type="compositionally biased region" description="Basic and acidic residues" evidence="9">
    <location>
        <begin position="363"/>
        <end position="374"/>
    </location>
</feature>
<dbReference type="CDD" id="cd17751">
    <property type="entry name" value="BRCT_microcephalin_rpt3"/>
    <property type="match status" value="1"/>
</dbReference>
<feature type="domain" description="BRCT" evidence="10">
    <location>
        <begin position="600"/>
        <end position="688"/>
    </location>
</feature>
<evidence type="ECO:0000256" key="9">
    <source>
        <dbReference type="SAM" id="MobiDB-lite"/>
    </source>
</evidence>
<dbReference type="GeneID" id="107113271"/>
<dbReference type="Proteomes" id="UP000694871">
    <property type="component" value="Unplaced"/>
</dbReference>
<keyword evidence="3" id="KW-0963">Cytoplasm</keyword>
<name>A0ABM1K8M8_GEKJA</name>
<dbReference type="Pfam" id="PF12738">
    <property type="entry name" value="PTCB-BRCT"/>
    <property type="match status" value="1"/>
</dbReference>
<dbReference type="Pfam" id="PF00533">
    <property type="entry name" value="BRCT"/>
    <property type="match status" value="1"/>
</dbReference>
<dbReference type="CDD" id="cd17736">
    <property type="entry name" value="BRCT_microcephalin_rpt2"/>
    <property type="match status" value="1"/>
</dbReference>
<dbReference type="PANTHER" id="PTHR14625:SF3">
    <property type="entry name" value="MICROCEPHALIN"/>
    <property type="match status" value="1"/>
</dbReference>
<organism evidence="11 12">
    <name type="scientific">Gekko japonicus</name>
    <name type="common">Schlegel's Japanese gecko</name>
    <dbReference type="NCBI Taxonomy" id="146911"/>
    <lineage>
        <taxon>Eukaryota</taxon>
        <taxon>Metazoa</taxon>
        <taxon>Chordata</taxon>
        <taxon>Craniata</taxon>
        <taxon>Vertebrata</taxon>
        <taxon>Euteleostomi</taxon>
        <taxon>Lepidosauria</taxon>
        <taxon>Squamata</taxon>
        <taxon>Bifurcata</taxon>
        <taxon>Gekkota</taxon>
        <taxon>Gekkonidae</taxon>
        <taxon>Gekkoninae</taxon>
        <taxon>Gekko</taxon>
    </lineage>
</organism>
<protein>
    <recommendedName>
        <fullName evidence="2">Microcephalin</fullName>
    </recommendedName>
</protein>
<feature type="compositionally biased region" description="Basic and acidic residues" evidence="9">
    <location>
        <begin position="489"/>
        <end position="503"/>
    </location>
</feature>
<dbReference type="SMART" id="SM00292">
    <property type="entry name" value="BRCT"/>
    <property type="match status" value="3"/>
</dbReference>
<dbReference type="InterPro" id="IPR001357">
    <property type="entry name" value="BRCT_dom"/>
</dbReference>
<comment type="subcellular location">
    <subcellularLocation>
        <location evidence="1">Cytoplasm</location>
        <location evidence="1">Cytoskeleton</location>
        <location evidence="1">Microtubule organizing center</location>
        <location evidence="1">Centrosome</location>
    </subcellularLocation>
</comment>
<keyword evidence="5" id="KW-0677">Repeat</keyword>
<evidence type="ECO:0000313" key="11">
    <source>
        <dbReference type="Proteomes" id="UP000694871"/>
    </source>
</evidence>
<sequence length="795" mass="89493">MENGDGQPFAKLALTGVVAYVDVWSSSRTENYSEAFTQKLLDMGAKVSKTFSKQVTHVIFKDGHWSTWNRAQKAGIKLVSVLWVEKCREVGAYVDESLYPARNTNEGLPQQIRKHKCMQPRDFVEKTPENDWRLQRKLKSMAKDLDVQKAAIDMDIPVLLFEDDGSLLYSPARKIKYECSAMERRIKDMKEKRENLSLTASQMSQVSGSSSVQATQEPVLASTSSTWVLAEEESDDPLNSSFTNLWGNPECKILKKESSKSSFEVSGTPDASTAALGSSPFFTDDCNHITPKQPSGKHLRKSLIHPKNLDRDLLSKSAGSEIPSPQKHNGRNDHLPQAKRLDCRGSSEKLIHLETAESSNNHSHSEMGTEHDTDFPSTNLTFSSLKSDCVFGTRQQQRPKRRSSFKPNTLALCRRESQDDFLKAVLTPIESSIDQDSSYEDYFSSFNLNKSKASLPLPILQKLQSPSGVVYKCSPSQSKQKTVLQNSSTKEKSMSSKREKMAENNENVSRSGCMQSVSLHSKETAALNYMLQGEKANTVKSPDCLLNLNIQQTMHTTFANRCHPTTEDENKFYICDDKDGSSEVLHNQEDEPNEKLKTRRIKKPLRTLVMTSMSFEQKNAVVQVGKKLGGFLFSNEVCENTSHVIAGSPRRTLNVLLGIARGCWIVSYEWVLWSLEYGHWISEEPYELSVDFPAAPICRVQHHLSSRECHQKLFSDQPVMLVSLSSQPPFEKLCELIQLCGGRVCKNLRQAGICIGKCKVGKHMEVQCLSEQWILDSVIQNKICPLESYIFQNKD</sequence>
<keyword evidence="4" id="KW-0597">Phosphoprotein</keyword>
<evidence type="ECO:0000256" key="6">
    <source>
        <dbReference type="ARBA" id="ARBA00023212"/>
    </source>
</evidence>
<feature type="region of interest" description="Disordered" evidence="9">
    <location>
        <begin position="280"/>
        <end position="338"/>
    </location>
</feature>
<reference evidence="12" key="1">
    <citation type="submission" date="2025-08" db="UniProtKB">
        <authorList>
            <consortium name="RefSeq"/>
        </authorList>
    </citation>
    <scope>IDENTIFICATION</scope>
</reference>
<dbReference type="Pfam" id="PF12258">
    <property type="entry name" value="Microcephalin"/>
    <property type="match status" value="1"/>
</dbReference>
<feature type="region of interest" description="Disordered" evidence="9">
    <location>
        <begin position="356"/>
        <end position="377"/>
    </location>
</feature>
<accession>A0ABM1K8M8</accession>
<proteinExistence type="predicted"/>
<evidence type="ECO:0000313" key="12">
    <source>
        <dbReference type="RefSeq" id="XP_015270065.1"/>
    </source>
</evidence>
<evidence type="ECO:0000256" key="8">
    <source>
        <dbReference type="ARBA" id="ARBA00026061"/>
    </source>
</evidence>
<dbReference type="InterPro" id="IPR029504">
    <property type="entry name" value="Microcephalin_mammal"/>
</dbReference>
<dbReference type="Pfam" id="PF16589">
    <property type="entry name" value="BRCT_2"/>
    <property type="match status" value="1"/>
</dbReference>
<evidence type="ECO:0000256" key="2">
    <source>
        <dbReference type="ARBA" id="ARBA00017027"/>
    </source>
</evidence>
<dbReference type="InterPro" id="IPR036420">
    <property type="entry name" value="BRCT_dom_sf"/>
</dbReference>
<dbReference type="PROSITE" id="PS50172">
    <property type="entry name" value="BRCT"/>
    <property type="match status" value="3"/>
</dbReference>
<evidence type="ECO:0000256" key="5">
    <source>
        <dbReference type="ARBA" id="ARBA00022737"/>
    </source>
</evidence>
<feature type="domain" description="BRCT" evidence="10">
    <location>
        <begin position="9"/>
        <end position="101"/>
    </location>
</feature>
<feature type="domain" description="BRCT" evidence="10">
    <location>
        <begin position="709"/>
        <end position="791"/>
    </location>
</feature>
<dbReference type="RefSeq" id="XP_015270065.1">
    <property type="nucleotide sequence ID" value="XM_015414579.1"/>
</dbReference>
<comment type="function">
    <text evidence="7">Implicated in chromosome condensation and DNA damage induced cellular responses. May play a role in neurogenesis and regulation of the size of the cerebral cortex.</text>
</comment>
<dbReference type="SUPFAM" id="SSF52113">
    <property type="entry name" value="BRCT domain"/>
    <property type="match status" value="3"/>
</dbReference>
<dbReference type="CDD" id="cd17716">
    <property type="entry name" value="BRCT_microcephalin_rpt1"/>
    <property type="match status" value="1"/>
</dbReference>
<keyword evidence="6" id="KW-0206">Cytoskeleton</keyword>
<feature type="region of interest" description="Disordered" evidence="9">
    <location>
        <begin position="197"/>
        <end position="217"/>
    </location>
</feature>
<comment type="subunit">
    <text evidence="8">Interacts with CDC27 and maybe other components of the APC/C complex. Interacts with histone variant H2AX under DNA damage conditions.</text>
</comment>
<evidence type="ECO:0000256" key="4">
    <source>
        <dbReference type="ARBA" id="ARBA00022553"/>
    </source>
</evidence>